<organism evidence="1 2">
    <name type="scientific">Syntrophothermus lipocalidus (strain DSM 12680 / TGB-C1)</name>
    <dbReference type="NCBI Taxonomy" id="643648"/>
    <lineage>
        <taxon>Bacteria</taxon>
        <taxon>Bacillati</taxon>
        <taxon>Bacillota</taxon>
        <taxon>Clostridia</taxon>
        <taxon>Eubacteriales</taxon>
        <taxon>Syntrophomonadaceae</taxon>
        <taxon>Syntrophothermus</taxon>
    </lineage>
</organism>
<gene>
    <name evidence="1" type="ordered locus">Slip_1709</name>
</gene>
<reference evidence="2" key="1">
    <citation type="journal article" date="2010" name="Stand. Genomic Sci.">
        <title>Complete genome sequence of Syntrophothermus lipocalidus type strain (TGB-C1T).</title>
        <authorList>
            <consortium name="US DOE Joint Genome Institute (JGI-PGF)"/>
            <person name="Djao O."/>
            <person name="Zhang X."/>
            <person name="Lucas S."/>
            <person name="Lapidus A."/>
            <person name="Glavina Del Rio T."/>
            <person name="Nolan M."/>
            <person name="Tice H."/>
            <person name="Cheng J."/>
            <person name="Han C."/>
            <person name="Tapia R."/>
            <person name="Goodwin L."/>
            <person name="Pitluck S."/>
            <person name="Liolios K."/>
            <person name="Ivanova N."/>
            <person name="Mavromatis K."/>
            <person name="Mikhailova N."/>
            <person name="Ovchinnikova G."/>
            <person name="Pati A."/>
            <person name="Brambilla E."/>
            <person name="Chen A."/>
            <person name="Palaniappan K."/>
            <person name="Land M."/>
            <person name="Hauser L."/>
            <person name="Chang Y."/>
            <person name="Jeffries C."/>
            <person name="Rohde M."/>
            <person name="Sikorski J."/>
            <person name="Spring S."/>
            <person name="Goker M."/>
            <person name="Detter J."/>
            <person name="Woyke T."/>
            <person name="Bristow J."/>
            <person name="Eisen J."/>
            <person name="Markowitz V."/>
            <person name="Hugenholtz P."/>
            <person name="Kyrpides N."/>
            <person name="Klenk H."/>
        </authorList>
    </citation>
    <scope>NUCLEOTIDE SEQUENCE [LARGE SCALE GENOMIC DNA]</scope>
    <source>
        <strain evidence="2">DSM 12680 / TGB-C1</strain>
    </source>
</reference>
<dbReference type="EMBL" id="CP002048">
    <property type="protein sequence ID" value="ADI02467.1"/>
    <property type="molecule type" value="Genomic_DNA"/>
</dbReference>
<dbReference type="eggNOG" id="ENOG50324JA">
    <property type="taxonomic scope" value="Bacteria"/>
</dbReference>
<name>D7CP32_SYNLT</name>
<dbReference type="STRING" id="643648.Slip_1709"/>
<accession>D7CP32</accession>
<dbReference type="Proteomes" id="UP000000378">
    <property type="component" value="Chromosome"/>
</dbReference>
<keyword evidence="2" id="KW-1185">Reference proteome</keyword>
<dbReference type="OrthoDB" id="1798658at2"/>
<reference evidence="1 2" key="2">
    <citation type="journal article" date="2010" name="Stand. Genomic Sci.">
        <title>Complete genome sequence of Syntrophothermus lipocalidus type strain (TGB-C1).</title>
        <authorList>
            <person name="Djao O.D."/>
            <person name="Zhang X."/>
            <person name="Lucas S."/>
            <person name="Lapidus A."/>
            <person name="Del Rio T.G."/>
            <person name="Nolan M."/>
            <person name="Tice H."/>
            <person name="Cheng J.F."/>
            <person name="Han C."/>
            <person name="Tapia R."/>
            <person name="Goodwin L."/>
            <person name="Pitluck S."/>
            <person name="Liolios K."/>
            <person name="Ivanova N."/>
            <person name="Mavromatis K."/>
            <person name="Mikhailova N."/>
            <person name="Ovchinnikova G."/>
            <person name="Pati A."/>
            <person name="Brambilla E."/>
            <person name="Chen A."/>
            <person name="Palaniappan K."/>
            <person name="Land M."/>
            <person name="Hauser L."/>
            <person name="Chang Y.J."/>
            <person name="Jeffries C.D."/>
            <person name="Rohde M."/>
            <person name="Sikorski J."/>
            <person name="Spring S."/>
            <person name="Goker M."/>
            <person name="Detter J.C."/>
            <person name="Woyke T."/>
            <person name="Bristow J."/>
            <person name="Eisen J.A."/>
            <person name="Markowitz V."/>
            <person name="Hugenholtz P."/>
            <person name="Kyrpides N.C."/>
            <person name="Klenk H.P."/>
        </authorList>
    </citation>
    <scope>NUCLEOTIDE SEQUENCE [LARGE SCALE GENOMIC DNA]</scope>
    <source>
        <strain evidence="2">DSM 12680 / TGB-C1</strain>
    </source>
</reference>
<protein>
    <submittedName>
        <fullName evidence="1">Uncharacterized protein</fullName>
    </submittedName>
</protein>
<dbReference type="AlphaFoldDB" id="D7CP32"/>
<sequence>MARKGQVVSKREFLGGKEFAKEQYEGLLVTADPRSGNLQIGVELDEDRVVVIDEATERNIRERIQSLVPQVQDIQNKYRAGAASNNYQELWLGEE</sequence>
<evidence type="ECO:0000313" key="1">
    <source>
        <dbReference type="EMBL" id="ADI02467.1"/>
    </source>
</evidence>
<dbReference type="KEGG" id="slp:Slip_1709"/>
<dbReference type="HOGENOM" id="CLU_2408418_0_0_9"/>
<dbReference type="RefSeq" id="WP_013175869.1">
    <property type="nucleotide sequence ID" value="NC_014220.1"/>
</dbReference>
<evidence type="ECO:0000313" key="2">
    <source>
        <dbReference type="Proteomes" id="UP000000378"/>
    </source>
</evidence>
<proteinExistence type="predicted"/>